<feature type="binding site" evidence="9 11">
    <location>
        <position position="32"/>
    </location>
    <ligand>
        <name>substrate</name>
    </ligand>
</feature>
<sequence>MDSEPIIALDYANVEDTEAFLNRFDSDTLNVKIGMELFYQQGPEIVYLVKNRGHSVFLDIKLHDIPTTVRKAMSGIAGLGVDMINVHAAGGSQMIEAAIEGLEKGTAAGHKRPLLLAVTQLTSTSEQSMQAEQGTSFTMKESVRHYAELAFKSGANGVVCSAQEAELIRGATDDSFLRVTPGIRLDYSSKDDQVRIATPSEAREMGSTHIVVGRPITQAADPAEIYSTIQSEWKG</sequence>
<dbReference type="PANTHER" id="PTHR32119:SF2">
    <property type="entry name" value="OROTIDINE 5'-PHOSPHATE DECARBOXYLASE"/>
    <property type="match status" value="1"/>
</dbReference>
<dbReference type="InterPro" id="IPR014732">
    <property type="entry name" value="OMPdecase"/>
</dbReference>
<evidence type="ECO:0000256" key="1">
    <source>
        <dbReference type="ARBA" id="ARBA00002356"/>
    </source>
</evidence>
<dbReference type="GO" id="GO:0004590">
    <property type="term" value="F:orotidine-5'-phosphate decarboxylase activity"/>
    <property type="evidence" value="ECO:0007669"/>
    <property type="project" value="UniProtKB-UniRule"/>
</dbReference>
<feature type="active site" description="Proton donor" evidence="9">
    <location>
        <position position="61"/>
    </location>
</feature>
<evidence type="ECO:0000256" key="12">
    <source>
        <dbReference type="RuleBase" id="RU000512"/>
    </source>
</evidence>
<dbReference type="STRING" id="426701.SAMN04488098_100530"/>
<evidence type="ECO:0000256" key="8">
    <source>
        <dbReference type="ARBA" id="ARBA00061012"/>
    </source>
</evidence>
<organism evidence="14 15">
    <name type="scientific">Alkalibacterium thalassium</name>
    <dbReference type="NCBI Taxonomy" id="426701"/>
    <lineage>
        <taxon>Bacteria</taxon>
        <taxon>Bacillati</taxon>
        <taxon>Bacillota</taxon>
        <taxon>Bacilli</taxon>
        <taxon>Lactobacillales</taxon>
        <taxon>Carnobacteriaceae</taxon>
        <taxon>Alkalibacterium</taxon>
    </lineage>
</organism>
<evidence type="ECO:0000256" key="11">
    <source>
        <dbReference type="PIRSR" id="PIRSR614732-2"/>
    </source>
</evidence>
<evidence type="ECO:0000256" key="5">
    <source>
        <dbReference type="ARBA" id="ARBA00022975"/>
    </source>
</evidence>
<evidence type="ECO:0000256" key="7">
    <source>
        <dbReference type="ARBA" id="ARBA00049157"/>
    </source>
</evidence>
<comment type="subunit">
    <text evidence="3 9">Homodimer.</text>
</comment>
<evidence type="ECO:0000256" key="6">
    <source>
        <dbReference type="ARBA" id="ARBA00023239"/>
    </source>
</evidence>
<dbReference type="InterPro" id="IPR001754">
    <property type="entry name" value="OMPdeCOase_dom"/>
</dbReference>
<feature type="active site" description="For OMPdecase activity" evidence="10">
    <location>
        <position position="61"/>
    </location>
</feature>
<dbReference type="NCBIfam" id="TIGR01740">
    <property type="entry name" value="pyrF"/>
    <property type="match status" value="1"/>
</dbReference>
<evidence type="ECO:0000256" key="4">
    <source>
        <dbReference type="ARBA" id="ARBA00022793"/>
    </source>
</evidence>
<evidence type="ECO:0000256" key="9">
    <source>
        <dbReference type="HAMAP-Rule" id="MF_01200"/>
    </source>
</evidence>
<feature type="binding site" evidence="9">
    <location>
        <begin position="59"/>
        <end position="68"/>
    </location>
    <ligand>
        <name>substrate</name>
    </ligand>
</feature>
<comment type="pathway">
    <text evidence="2 9 12">Pyrimidine metabolism; UMP biosynthesis via de novo pathway; UMP from orotate: step 2/2.</text>
</comment>
<dbReference type="PROSITE" id="PS00156">
    <property type="entry name" value="OMPDECASE"/>
    <property type="match status" value="1"/>
</dbReference>
<evidence type="ECO:0000259" key="13">
    <source>
        <dbReference type="SMART" id="SM00934"/>
    </source>
</evidence>
<accession>A0A1G8WYI3</accession>
<dbReference type="GO" id="GO:0005829">
    <property type="term" value="C:cytosol"/>
    <property type="evidence" value="ECO:0007669"/>
    <property type="project" value="TreeGrafter"/>
</dbReference>
<evidence type="ECO:0000313" key="15">
    <source>
        <dbReference type="Proteomes" id="UP000199433"/>
    </source>
</evidence>
<feature type="domain" description="Orotidine 5'-phosphate decarboxylase" evidence="13">
    <location>
        <begin position="4"/>
        <end position="229"/>
    </location>
</feature>
<keyword evidence="6 9" id="KW-0456">Lyase</keyword>
<dbReference type="GO" id="GO:0044205">
    <property type="term" value="P:'de novo' UMP biosynthetic process"/>
    <property type="evidence" value="ECO:0007669"/>
    <property type="project" value="UniProtKB-UniRule"/>
</dbReference>
<dbReference type="OrthoDB" id="9806203at2"/>
<evidence type="ECO:0000256" key="3">
    <source>
        <dbReference type="ARBA" id="ARBA00011738"/>
    </source>
</evidence>
<feature type="binding site" evidence="9 11">
    <location>
        <position position="213"/>
    </location>
    <ligand>
        <name>substrate</name>
    </ligand>
</feature>
<dbReference type="SUPFAM" id="SSF51366">
    <property type="entry name" value="Ribulose-phoshate binding barrel"/>
    <property type="match status" value="1"/>
</dbReference>
<feature type="binding site" evidence="9 11">
    <location>
        <position position="214"/>
    </location>
    <ligand>
        <name>substrate</name>
    </ligand>
</feature>
<dbReference type="Pfam" id="PF00215">
    <property type="entry name" value="OMPdecase"/>
    <property type="match status" value="1"/>
</dbReference>
<dbReference type="InterPro" id="IPR047596">
    <property type="entry name" value="OMPdecase_bac"/>
</dbReference>
<dbReference type="RefSeq" id="WP_091264962.1">
    <property type="nucleotide sequence ID" value="NZ_FNFK01000005.1"/>
</dbReference>
<gene>
    <name evidence="9" type="primary">pyrF</name>
    <name evidence="14" type="ORF">SAMN04488098_100530</name>
</gene>
<keyword evidence="15" id="KW-1185">Reference proteome</keyword>
<evidence type="ECO:0000256" key="2">
    <source>
        <dbReference type="ARBA" id="ARBA00004861"/>
    </source>
</evidence>
<dbReference type="EC" id="4.1.1.23" evidence="9"/>
<keyword evidence="5 9" id="KW-0665">Pyrimidine biosynthesis</keyword>
<dbReference type="SMART" id="SM00934">
    <property type="entry name" value="OMPdecase"/>
    <property type="match status" value="1"/>
</dbReference>
<protein>
    <recommendedName>
        <fullName evidence="9">Orotidine 5'-phosphate decarboxylase</fullName>
        <ecNumber evidence="9">4.1.1.23</ecNumber>
    </recommendedName>
    <alternativeName>
        <fullName evidence="9">OMP decarboxylase</fullName>
        <shortName evidence="9">OMPDCase</shortName>
        <shortName evidence="9">OMPdecase</shortName>
    </alternativeName>
</protein>
<dbReference type="InterPro" id="IPR011060">
    <property type="entry name" value="RibuloseP-bd_barrel"/>
</dbReference>
<evidence type="ECO:0000313" key="14">
    <source>
        <dbReference type="EMBL" id="SDJ82665.1"/>
    </source>
</evidence>
<dbReference type="AlphaFoldDB" id="A0A1G8WYI3"/>
<name>A0A1G8WYI3_9LACT</name>
<dbReference type="HAMAP" id="MF_01200_B">
    <property type="entry name" value="OMPdecase_type1_B"/>
    <property type="match status" value="1"/>
</dbReference>
<dbReference type="CDD" id="cd04725">
    <property type="entry name" value="OMP_decarboxylase_like"/>
    <property type="match status" value="1"/>
</dbReference>
<proteinExistence type="inferred from homology"/>
<dbReference type="UniPathway" id="UPA00070">
    <property type="reaction ID" value="UER00120"/>
</dbReference>
<reference evidence="15" key="1">
    <citation type="submission" date="2016-10" db="EMBL/GenBank/DDBJ databases">
        <authorList>
            <person name="Varghese N."/>
            <person name="Submissions S."/>
        </authorList>
    </citation>
    <scope>NUCLEOTIDE SEQUENCE [LARGE SCALE GENOMIC DNA]</scope>
    <source>
        <strain evidence="15">DSM 19181</strain>
    </source>
</reference>
<feature type="binding site" evidence="9 11">
    <location>
        <position position="193"/>
    </location>
    <ligand>
        <name>substrate</name>
    </ligand>
</feature>
<dbReference type="PANTHER" id="PTHR32119">
    <property type="entry name" value="OROTIDINE 5'-PHOSPHATE DECARBOXYLASE"/>
    <property type="match status" value="1"/>
</dbReference>
<dbReference type="EMBL" id="FNFK01000005">
    <property type="protein sequence ID" value="SDJ82665.1"/>
    <property type="molecule type" value="Genomic_DNA"/>
</dbReference>
<dbReference type="GO" id="GO:0006207">
    <property type="term" value="P:'de novo' pyrimidine nucleobase biosynthetic process"/>
    <property type="evidence" value="ECO:0007669"/>
    <property type="project" value="InterPro"/>
</dbReference>
<feature type="binding site" evidence="9 11">
    <location>
        <position position="184"/>
    </location>
    <ligand>
        <name>substrate</name>
    </ligand>
</feature>
<evidence type="ECO:0000256" key="10">
    <source>
        <dbReference type="PIRSR" id="PIRSR614732-1"/>
    </source>
</evidence>
<comment type="similarity">
    <text evidence="8 9">Belongs to the OMP decarboxylase family. Type 1 subfamily.</text>
</comment>
<feature type="active site" description="For OMPdecase activity" evidence="10">
    <location>
        <position position="59"/>
    </location>
</feature>
<comment type="function">
    <text evidence="1 9">Catalyzes the decarboxylation of orotidine 5'-monophosphate (OMP) to uridine 5'-monophosphate (UMP).</text>
</comment>
<dbReference type="InterPro" id="IPR013785">
    <property type="entry name" value="Aldolase_TIM"/>
</dbReference>
<feature type="binding site" evidence="9 11">
    <location>
        <position position="122"/>
    </location>
    <ligand>
        <name>substrate</name>
    </ligand>
</feature>
<keyword evidence="4 9" id="KW-0210">Decarboxylase</keyword>
<comment type="catalytic activity">
    <reaction evidence="7 9 12">
        <text>orotidine 5'-phosphate + H(+) = UMP + CO2</text>
        <dbReference type="Rhea" id="RHEA:11596"/>
        <dbReference type="ChEBI" id="CHEBI:15378"/>
        <dbReference type="ChEBI" id="CHEBI:16526"/>
        <dbReference type="ChEBI" id="CHEBI:57538"/>
        <dbReference type="ChEBI" id="CHEBI:57865"/>
        <dbReference type="EC" id="4.1.1.23"/>
    </reaction>
</comment>
<dbReference type="InterPro" id="IPR018089">
    <property type="entry name" value="OMPdecase_AS"/>
</dbReference>
<dbReference type="FunFam" id="3.20.20.70:FF:000015">
    <property type="entry name" value="Orotidine 5'-phosphate decarboxylase"/>
    <property type="match status" value="1"/>
</dbReference>
<dbReference type="Gene3D" id="3.20.20.70">
    <property type="entry name" value="Aldolase class I"/>
    <property type="match status" value="1"/>
</dbReference>
<dbReference type="Proteomes" id="UP000199433">
    <property type="component" value="Unassembled WGS sequence"/>
</dbReference>
<feature type="active site" description="For OMPdecase activity" evidence="10">
    <location>
        <position position="64"/>
    </location>
</feature>
<dbReference type="NCBIfam" id="NF001273">
    <property type="entry name" value="PRK00230.1"/>
    <property type="match status" value="1"/>
</dbReference>
<feature type="binding site" evidence="9 11">
    <location>
        <position position="10"/>
    </location>
    <ligand>
        <name>substrate</name>
    </ligand>
</feature>